<evidence type="ECO:0000256" key="4">
    <source>
        <dbReference type="ARBA" id="ARBA00023242"/>
    </source>
</evidence>
<keyword evidence="2" id="KW-0479">Metal-binding</keyword>
<dbReference type="EMBL" id="KI912109">
    <property type="protein sequence ID" value="ETS87462.1"/>
    <property type="molecule type" value="Genomic_DNA"/>
</dbReference>
<keyword evidence="4" id="KW-0539">Nucleus</keyword>
<dbReference type="AlphaFoldDB" id="W3XPM0"/>
<dbReference type="GO" id="GO:0005634">
    <property type="term" value="C:nucleus"/>
    <property type="evidence" value="ECO:0007669"/>
    <property type="project" value="UniProtKB-SubCell"/>
</dbReference>
<dbReference type="GO" id="GO:0008270">
    <property type="term" value="F:zinc ion binding"/>
    <property type="evidence" value="ECO:0007669"/>
    <property type="project" value="InterPro"/>
</dbReference>
<dbReference type="Proteomes" id="UP000030651">
    <property type="component" value="Unassembled WGS sequence"/>
</dbReference>
<dbReference type="InterPro" id="IPR007219">
    <property type="entry name" value="XnlR_reg_dom"/>
</dbReference>
<dbReference type="InterPro" id="IPR050987">
    <property type="entry name" value="AtrR-like"/>
</dbReference>
<reference evidence="7" key="1">
    <citation type="journal article" date="2015" name="BMC Genomics">
        <title>Genomic and transcriptomic analysis of the endophytic fungus Pestalotiopsis fici reveals its lifestyle and high potential for synthesis of natural products.</title>
        <authorList>
            <person name="Wang X."/>
            <person name="Zhang X."/>
            <person name="Liu L."/>
            <person name="Xiang M."/>
            <person name="Wang W."/>
            <person name="Sun X."/>
            <person name="Che Y."/>
            <person name="Guo L."/>
            <person name="Liu G."/>
            <person name="Guo L."/>
            <person name="Wang C."/>
            <person name="Yin W.B."/>
            <person name="Stadler M."/>
            <person name="Zhang X."/>
            <person name="Liu X."/>
        </authorList>
    </citation>
    <scope>NUCLEOTIDE SEQUENCE [LARGE SCALE GENOMIC DNA]</scope>
    <source>
        <strain evidence="7">W106-1 / CGMCC3.15140</strain>
    </source>
</reference>
<dbReference type="PANTHER" id="PTHR46910:SF3">
    <property type="entry name" value="HALOTOLERANCE PROTEIN 9-RELATED"/>
    <property type="match status" value="1"/>
</dbReference>
<dbReference type="OrthoDB" id="39175at2759"/>
<organism evidence="6 7">
    <name type="scientific">Pestalotiopsis fici (strain W106-1 / CGMCC3.15140)</name>
    <dbReference type="NCBI Taxonomy" id="1229662"/>
    <lineage>
        <taxon>Eukaryota</taxon>
        <taxon>Fungi</taxon>
        <taxon>Dikarya</taxon>
        <taxon>Ascomycota</taxon>
        <taxon>Pezizomycotina</taxon>
        <taxon>Sordariomycetes</taxon>
        <taxon>Xylariomycetidae</taxon>
        <taxon>Amphisphaeriales</taxon>
        <taxon>Sporocadaceae</taxon>
        <taxon>Pestalotiopsis</taxon>
    </lineage>
</organism>
<dbReference type="GO" id="GO:0003700">
    <property type="term" value="F:DNA-binding transcription factor activity"/>
    <property type="evidence" value="ECO:0007669"/>
    <property type="project" value="InterPro"/>
</dbReference>
<gene>
    <name evidence="6" type="ORF">PFICI_01290</name>
</gene>
<evidence type="ECO:0000313" key="6">
    <source>
        <dbReference type="EMBL" id="ETS87462.1"/>
    </source>
</evidence>
<name>W3XPM0_PESFW</name>
<evidence type="ECO:0000259" key="5">
    <source>
        <dbReference type="SMART" id="SM00906"/>
    </source>
</evidence>
<dbReference type="GeneID" id="19266303"/>
<dbReference type="GO" id="GO:0006351">
    <property type="term" value="P:DNA-templated transcription"/>
    <property type="evidence" value="ECO:0007669"/>
    <property type="project" value="InterPro"/>
</dbReference>
<dbReference type="CDD" id="cd12148">
    <property type="entry name" value="fungal_TF_MHR"/>
    <property type="match status" value="1"/>
</dbReference>
<dbReference type="Pfam" id="PF04082">
    <property type="entry name" value="Fungal_trans"/>
    <property type="match status" value="1"/>
</dbReference>
<evidence type="ECO:0000256" key="2">
    <source>
        <dbReference type="ARBA" id="ARBA00022723"/>
    </source>
</evidence>
<dbReference type="RefSeq" id="XP_007828062.1">
    <property type="nucleotide sequence ID" value="XM_007829871.1"/>
</dbReference>
<dbReference type="GO" id="GO:0003677">
    <property type="term" value="F:DNA binding"/>
    <property type="evidence" value="ECO:0007669"/>
    <property type="project" value="UniProtKB-KW"/>
</dbReference>
<dbReference type="KEGG" id="pfy:PFICI_01290"/>
<protein>
    <recommendedName>
        <fullName evidence="5">Xylanolytic transcriptional activator regulatory domain-containing protein</fullName>
    </recommendedName>
</protein>
<evidence type="ECO:0000256" key="3">
    <source>
        <dbReference type="ARBA" id="ARBA00023125"/>
    </source>
</evidence>
<proteinExistence type="predicted"/>
<dbReference type="PANTHER" id="PTHR46910">
    <property type="entry name" value="TRANSCRIPTION FACTOR PDR1"/>
    <property type="match status" value="1"/>
</dbReference>
<dbReference type="SMART" id="SM00906">
    <property type="entry name" value="Fungal_trans"/>
    <property type="match status" value="1"/>
</dbReference>
<evidence type="ECO:0000313" key="7">
    <source>
        <dbReference type="Proteomes" id="UP000030651"/>
    </source>
</evidence>
<dbReference type="OMA" id="PDDALMW"/>
<dbReference type="InParanoid" id="W3XPM0"/>
<accession>W3XPM0</accession>
<feature type="domain" description="Xylanolytic transcriptional activator regulatory" evidence="5">
    <location>
        <begin position="233"/>
        <end position="306"/>
    </location>
</feature>
<dbReference type="HOGENOM" id="CLU_012049_0_0_1"/>
<evidence type="ECO:0000256" key="1">
    <source>
        <dbReference type="ARBA" id="ARBA00004123"/>
    </source>
</evidence>
<keyword evidence="7" id="KW-1185">Reference proteome</keyword>
<dbReference type="eggNOG" id="ENOG502SHIH">
    <property type="taxonomic scope" value="Eukaryota"/>
</dbReference>
<keyword evidence="3" id="KW-0238">DNA-binding</keyword>
<comment type="subcellular location">
    <subcellularLocation>
        <location evidence="1">Nucleus</location>
    </subcellularLocation>
</comment>
<sequence>MAEASVEHPSNHNSPSCQAYVDKQRDPHELRHLRNDVEGVTFAATADTTENLFRDELGLLPDLPSHRVETLESALSLVTKFAQTSQRTHNEPHKPDLRVDVAVPDQVPAEVFFLLLNCDREHRNLCHWPDHISVDTLERMCKVLGQGTASLRTETEYKVCVFSKAFAYINRWLRICAPGPMTATFQRSLDLYAAACLKHLKQLDLISPPNLATLQALLCGAGLVSLLGKTSQAWSLTALASRLAINLHYHTLTQETLNRPGFTEVRHFVYWCYYMDKTLSTILIRPSSLPNLRVDPTSLVSASKETSLSSKIEIMVKLAQIQDLALPLVTKTSGATSIEVSALVDRLEEKLYGIRENIDQLSPSWSSTPALQVELDGIYFMYYSVFTTLLRLHPASLHDPRKRGTCLQYARNALLSMGQLRSYIESPTNTGTDYVSWSIILYPLTPFFIVFCNVVATSNQEDVALLRAVTDVMGLINENCSTGRCLHNLFSQFVDLCSRIDSNHDKDPYQDNSIRNDENRGLDVRMQSSKDATTSFQNLSGVGLSFRAPYVTYDTPAENSLEEGTLYDRSIWDDSLMLQLFNTQPSIDWFEPTVHTAVN</sequence>